<gene>
    <name evidence="1" type="ORF">G6048_02985</name>
</gene>
<keyword evidence="2" id="KW-1185">Reference proteome</keyword>
<evidence type="ECO:0000313" key="2">
    <source>
        <dbReference type="Proteomes" id="UP001518140"/>
    </source>
</evidence>
<protein>
    <submittedName>
        <fullName evidence="1">Uncharacterized protein</fullName>
    </submittedName>
</protein>
<sequence length="107" mass="11378">MLGLAGDGAREYLPGRLKEHKVGIDGGYEVVDAAELPDIVGLTEIPWVCADVPDRPGLGGGCRSVRGGTPERRFLHDRTSEALIPGAVLWRSTPTADDGRLDPDTTV</sequence>
<dbReference type="EMBL" id="JAAKZX010000006">
    <property type="protein sequence ID" value="NGO41171.1"/>
    <property type="molecule type" value="Genomic_DNA"/>
</dbReference>
<proteinExistence type="predicted"/>
<evidence type="ECO:0000313" key="1">
    <source>
        <dbReference type="EMBL" id="NGO41171.1"/>
    </source>
</evidence>
<name>A0ABX0DH24_9ACTN</name>
<dbReference type="Proteomes" id="UP001518140">
    <property type="component" value="Unassembled WGS sequence"/>
</dbReference>
<dbReference type="RefSeq" id="WP_165337829.1">
    <property type="nucleotide sequence ID" value="NZ_JAAKZX010000006.1"/>
</dbReference>
<organism evidence="1 2">
    <name type="scientific">Streptomyces ureilyticus</name>
    <dbReference type="NCBI Taxonomy" id="1775131"/>
    <lineage>
        <taxon>Bacteria</taxon>
        <taxon>Bacillati</taxon>
        <taxon>Actinomycetota</taxon>
        <taxon>Actinomycetes</taxon>
        <taxon>Kitasatosporales</taxon>
        <taxon>Streptomycetaceae</taxon>
        <taxon>Streptomyces</taxon>
    </lineage>
</organism>
<accession>A0ABX0DH24</accession>
<comment type="caution">
    <text evidence="1">The sequence shown here is derived from an EMBL/GenBank/DDBJ whole genome shotgun (WGS) entry which is preliminary data.</text>
</comment>
<reference evidence="1 2" key="1">
    <citation type="submission" date="2020-02" db="EMBL/GenBank/DDBJ databases">
        <title>Whole-genome analyses of novel actinobacteria.</title>
        <authorList>
            <person name="Sahin N."/>
            <person name="Tokatli A."/>
        </authorList>
    </citation>
    <scope>NUCLEOTIDE SEQUENCE [LARGE SCALE GENOMIC DNA]</scope>
    <source>
        <strain evidence="1 2">YC419</strain>
    </source>
</reference>